<evidence type="ECO:0000313" key="10">
    <source>
        <dbReference type="Proteomes" id="UP000271374"/>
    </source>
</evidence>
<keyword evidence="6" id="KW-0464">Manganese</keyword>
<comment type="caution">
    <text evidence="9">The sequence shown here is derived from an EMBL/GenBank/DDBJ whole genome shotgun (WGS) entry which is preliminary data.</text>
</comment>
<dbReference type="Gene3D" id="3.40.630.10">
    <property type="entry name" value="Zn peptidases"/>
    <property type="match status" value="1"/>
</dbReference>
<sequence length="433" mass="47466">MSMDGPIYQRLMDGYDENDYDQNGISGERLAFRLNEIAKIGLTNDKGSNRPGFSEEELAVKSLVSEWMEEAGLEVNRDGAGNIIGRLSGSDPSLPTIMSGSHVDSIPNGGHFDGPLGVLLALEVVEAWKAIGYHPRKSYEVIIFSDEEGARFNGGLLGSQGMTGDYDIEELKKLISIDDLSFEEVLKSVGLSVESYEKSLRDFSNVEIFVEVHIEQGKRLEKLDLPCGIVNGIAGPYWLEVNFTGKAGHAGNTPMDDRTDALVAASEFITKVSKLPRSINDTSVATIGKMEISPNGVNVIPGEVKLFVDIRDIFKESRNQLVDTVILEAENIAKEHQVSLSYTKKMNNPPVPIKENVQLLLEDVLQEHGITPVRIPSGAGHDAMIIGKQTDIAMIFVKSIEGISHNPSEWSTLNDCVQTAHVLKGFIEKLNEK</sequence>
<dbReference type="InterPro" id="IPR036264">
    <property type="entry name" value="Bact_exopeptidase_dim_dom"/>
</dbReference>
<evidence type="ECO:0000313" key="9">
    <source>
        <dbReference type="EMBL" id="RTR36396.1"/>
    </source>
</evidence>
<gene>
    <name evidence="9" type="ORF">EKG37_02235</name>
</gene>
<dbReference type="CDD" id="cd03884">
    <property type="entry name" value="M20_bAS"/>
    <property type="match status" value="1"/>
</dbReference>
<dbReference type="Gene3D" id="3.30.70.360">
    <property type="match status" value="1"/>
</dbReference>
<feature type="domain" description="Peptidase M20 dimerisation" evidence="8">
    <location>
        <begin position="235"/>
        <end position="335"/>
    </location>
</feature>
<dbReference type="Pfam" id="PF01546">
    <property type="entry name" value="Peptidase_M20"/>
    <property type="match status" value="1"/>
</dbReference>
<feature type="binding site" evidence="7">
    <location>
        <position position="102"/>
    </location>
    <ligand>
        <name>Zn(2+)</name>
        <dbReference type="ChEBI" id="CHEBI:29105"/>
        <label>1</label>
    </ligand>
</feature>
<dbReference type="Pfam" id="PF07687">
    <property type="entry name" value="M20_dimer"/>
    <property type="match status" value="1"/>
</dbReference>
<evidence type="ECO:0000259" key="8">
    <source>
        <dbReference type="Pfam" id="PF07687"/>
    </source>
</evidence>
<dbReference type="PANTHER" id="PTHR32494:SF19">
    <property type="entry name" value="ALLANTOATE DEIMINASE-RELATED"/>
    <property type="match status" value="1"/>
</dbReference>
<dbReference type="Proteomes" id="UP000271374">
    <property type="component" value="Unassembled WGS sequence"/>
</dbReference>
<feature type="binding site" evidence="7">
    <location>
        <position position="148"/>
    </location>
    <ligand>
        <name>Zn(2+)</name>
        <dbReference type="ChEBI" id="CHEBI:29105"/>
        <label>2</label>
    </ligand>
</feature>
<feature type="binding site" evidence="7">
    <location>
        <position position="113"/>
    </location>
    <ligand>
        <name>Zn(2+)</name>
        <dbReference type="ChEBI" id="CHEBI:29105"/>
        <label>1</label>
    </ligand>
</feature>
<dbReference type="PIRSF" id="PIRSF001235">
    <property type="entry name" value="Amidase_carbamoylase"/>
    <property type="match status" value="1"/>
</dbReference>
<dbReference type="GO" id="GO:0016813">
    <property type="term" value="F:hydrolase activity, acting on carbon-nitrogen (but not peptide) bonds, in linear amidines"/>
    <property type="evidence" value="ECO:0007669"/>
    <property type="project" value="InterPro"/>
</dbReference>
<feature type="binding site" evidence="7">
    <location>
        <position position="213"/>
    </location>
    <ligand>
        <name>Zn(2+)</name>
        <dbReference type="ChEBI" id="CHEBI:29105"/>
        <label>1</label>
    </ligand>
</feature>
<keyword evidence="4 7" id="KW-0479">Metal-binding</keyword>
<reference evidence="9 10" key="1">
    <citation type="submission" date="2018-12" db="EMBL/GenBank/DDBJ databases">
        <title>Bacillus yapensis draft genome sequence.</title>
        <authorList>
            <person name="Yu L."/>
            <person name="Xu X."/>
            <person name="Tang X."/>
        </authorList>
    </citation>
    <scope>NUCLEOTIDE SEQUENCE [LARGE SCALE GENOMIC DNA]</scope>
    <source>
        <strain evidence="9 10">XXST-01</strain>
    </source>
</reference>
<dbReference type="InterPro" id="IPR010158">
    <property type="entry name" value="Amidase_Cbmase"/>
</dbReference>
<evidence type="ECO:0000256" key="1">
    <source>
        <dbReference type="ARBA" id="ARBA00001936"/>
    </source>
</evidence>
<organism evidence="9 10">
    <name type="scientific">Bacillus yapensis</name>
    <dbReference type="NCBI Taxonomy" id="2492960"/>
    <lineage>
        <taxon>Bacteria</taxon>
        <taxon>Bacillati</taxon>
        <taxon>Bacillota</taxon>
        <taxon>Bacilli</taxon>
        <taxon>Bacillales</taxon>
        <taxon>Bacillaceae</taxon>
        <taxon>Bacillus</taxon>
    </lineage>
</organism>
<dbReference type="EMBL" id="RXNT01000001">
    <property type="protein sequence ID" value="RTR36396.1"/>
    <property type="molecule type" value="Genomic_DNA"/>
</dbReference>
<evidence type="ECO:0000256" key="4">
    <source>
        <dbReference type="ARBA" id="ARBA00022723"/>
    </source>
</evidence>
<accession>A0A431WLR7</accession>
<feature type="binding site" evidence="7">
    <location>
        <position position="113"/>
    </location>
    <ligand>
        <name>Zn(2+)</name>
        <dbReference type="ChEBI" id="CHEBI:29105"/>
        <label>2</label>
    </ligand>
</feature>
<comment type="cofactor">
    <cofactor evidence="1">
        <name>Mn(2+)</name>
        <dbReference type="ChEBI" id="CHEBI:29035"/>
    </cofactor>
</comment>
<dbReference type="InterPro" id="IPR011650">
    <property type="entry name" value="Peptidase_M20_dimer"/>
</dbReference>
<proteinExistence type="inferred from homology"/>
<protein>
    <submittedName>
        <fullName evidence="9">Zn-dependent hydrolase</fullName>
    </submittedName>
</protein>
<feature type="binding site" evidence="7">
    <location>
        <position position="405"/>
    </location>
    <ligand>
        <name>Zn(2+)</name>
        <dbReference type="ChEBI" id="CHEBI:29105"/>
        <label>2</label>
    </ligand>
</feature>
<dbReference type="AlphaFoldDB" id="A0A431WLR7"/>
<keyword evidence="10" id="KW-1185">Reference proteome</keyword>
<dbReference type="GO" id="GO:0046872">
    <property type="term" value="F:metal ion binding"/>
    <property type="evidence" value="ECO:0007669"/>
    <property type="project" value="UniProtKB-KW"/>
</dbReference>
<evidence type="ECO:0000256" key="6">
    <source>
        <dbReference type="ARBA" id="ARBA00023211"/>
    </source>
</evidence>
<dbReference type="RefSeq" id="WP_126405702.1">
    <property type="nucleotide sequence ID" value="NZ_RXNT01000001.1"/>
</dbReference>
<dbReference type="SUPFAM" id="SSF55031">
    <property type="entry name" value="Bacterial exopeptidase dimerisation domain"/>
    <property type="match status" value="1"/>
</dbReference>
<dbReference type="PANTHER" id="PTHR32494">
    <property type="entry name" value="ALLANTOATE DEIMINASE-RELATED"/>
    <property type="match status" value="1"/>
</dbReference>
<dbReference type="NCBIfam" id="TIGR01879">
    <property type="entry name" value="hydantase"/>
    <property type="match status" value="1"/>
</dbReference>
<evidence type="ECO:0000256" key="2">
    <source>
        <dbReference type="ARBA" id="ARBA00006153"/>
    </source>
</evidence>
<dbReference type="NCBIfam" id="NF006771">
    <property type="entry name" value="PRK09290.1-5"/>
    <property type="match status" value="1"/>
</dbReference>
<comment type="subunit">
    <text evidence="3">Homodimer.</text>
</comment>
<evidence type="ECO:0000256" key="7">
    <source>
        <dbReference type="PIRSR" id="PIRSR001235-1"/>
    </source>
</evidence>
<evidence type="ECO:0000256" key="3">
    <source>
        <dbReference type="ARBA" id="ARBA00011738"/>
    </source>
</evidence>
<dbReference type="InterPro" id="IPR002933">
    <property type="entry name" value="Peptidase_M20"/>
</dbReference>
<name>A0A431WLR7_9BACI</name>
<keyword evidence="5 9" id="KW-0378">Hydrolase</keyword>
<comment type="cofactor">
    <cofactor evidence="7">
        <name>Zn(2+)</name>
        <dbReference type="ChEBI" id="CHEBI:29105"/>
    </cofactor>
    <text evidence="7">Binds 2 Zn(2+) ions per subunit.</text>
</comment>
<keyword evidence="7" id="KW-0862">Zinc</keyword>
<dbReference type="SUPFAM" id="SSF53187">
    <property type="entry name" value="Zn-dependent exopeptidases"/>
    <property type="match status" value="1"/>
</dbReference>
<dbReference type="OrthoDB" id="9808195at2"/>
<evidence type="ECO:0000256" key="5">
    <source>
        <dbReference type="ARBA" id="ARBA00022801"/>
    </source>
</evidence>
<comment type="similarity">
    <text evidence="2">Belongs to the peptidase M20 family.</text>
</comment>